<dbReference type="OrthoDB" id="778453at2759"/>
<evidence type="ECO:0000313" key="1">
    <source>
        <dbReference type="EMBL" id="KAJ8543082.1"/>
    </source>
</evidence>
<dbReference type="PANTHER" id="PTHR36800:SF1">
    <property type="entry name" value="POLYAMINE-MODULATED FACTOR 1-BINDING PROTEIN"/>
    <property type="match status" value="1"/>
</dbReference>
<name>A0A9Q1LVQ5_9SOLA</name>
<accession>A0A9Q1LVQ5</accession>
<dbReference type="Proteomes" id="UP001152561">
    <property type="component" value="Unassembled WGS sequence"/>
</dbReference>
<proteinExistence type="predicted"/>
<gene>
    <name evidence="1" type="ORF">K7X08_005605</name>
</gene>
<dbReference type="EMBL" id="JAJAGQ010000014">
    <property type="protein sequence ID" value="KAJ8543082.1"/>
    <property type="molecule type" value="Genomic_DNA"/>
</dbReference>
<dbReference type="PANTHER" id="PTHR36800">
    <property type="entry name" value="POLYAMINE-MODULATED FACTOR 1-BINDING PROTEIN"/>
    <property type="match status" value="1"/>
</dbReference>
<keyword evidence="2" id="KW-1185">Reference proteome</keyword>
<comment type="caution">
    <text evidence="1">The sequence shown here is derived from an EMBL/GenBank/DDBJ whole genome shotgun (WGS) entry which is preliminary data.</text>
</comment>
<protein>
    <submittedName>
        <fullName evidence="1">Uncharacterized protein</fullName>
    </submittedName>
</protein>
<organism evidence="1 2">
    <name type="scientific">Anisodus acutangulus</name>
    <dbReference type="NCBI Taxonomy" id="402998"/>
    <lineage>
        <taxon>Eukaryota</taxon>
        <taxon>Viridiplantae</taxon>
        <taxon>Streptophyta</taxon>
        <taxon>Embryophyta</taxon>
        <taxon>Tracheophyta</taxon>
        <taxon>Spermatophyta</taxon>
        <taxon>Magnoliopsida</taxon>
        <taxon>eudicotyledons</taxon>
        <taxon>Gunneridae</taxon>
        <taxon>Pentapetalae</taxon>
        <taxon>asterids</taxon>
        <taxon>lamiids</taxon>
        <taxon>Solanales</taxon>
        <taxon>Solanaceae</taxon>
        <taxon>Solanoideae</taxon>
        <taxon>Hyoscyameae</taxon>
        <taxon>Anisodus</taxon>
    </lineage>
</organism>
<reference evidence="2" key="1">
    <citation type="journal article" date="2023" name="Proc. Natl. Acad. Sci. U.S.A.">
        <title>Genomic and structural basis for evolution of tropane alkaloid biosynthesis.</title>
        <authorList>
            <person name="Wanga Y.-J."/>
            <person name="Taina T."/>
            <person name="Yua J.-Y."/>
            <person name="Lia J."/>
            <person name="Xua B."/>
            <person name="Chenc J."/>
            <person name="D'Auriad J.C."/>
            <person name="Huanga J.-P."/>
            <person name="Huanga S.-X."/>
        </authorList>
    </citation>
    <scope>NUCLEOTIDE SEQUENCE [LARGE SCALE GENOMIC DNA]</scope>
    <source>
        <strain evidence="2">cv. KIB-2019</strain>
    </source>
</reference>
<sequence>MEPSRTAAADHQLVPIPEVESQFSSLVYELSQQVQGAMENMLKMINEIDQSSTENLNKGRLRHFGPIIPLNNVKVVENPHVA</sequence>
<dbReference type="AlphaFoldDB" id="A0A9Q1LVQ5"/>
<evidence type="ECO:0000313" key="2">
    <source>
        <dbReference type="Proteomes" id="UP001152561"/>
    </source>
</evidence>